<reference evidence="2 3" key="1">
    <citation type="journal article" date="2018" name="Nat. Ecol. Evol.">
        <title>Pezizomycetes genomes reveal the molecular basis of ectomycorrhizal truffle lifestyle.</title>
        <authorList>
            <person name="Murat C."/>
            <person name="Payen T."/>
            <person name="Noel B."/>
            <person name="Kuo A."/>
            <person name="Morin E."/>
            <person name="Chen J."/>
            <person name="Kohler A."/>
            <person name="Krizsan K."/>
            <person name="Balestrini R."/>
            <person name="Da Silva C."/>
            <person name="Montanini B."/>
            <person name="Hainaut M."/>
            <person name="Levati E."/>
            <person name="Barry K.W."/>
            <person name="Belfiori B."/>
            <person name="Cichocki N."/>
            <person name="Clum A."/>
            <person name="Dockter R.B."/>
            <person name="Fauchery L."/>
            <person name="Guy J."/>
            <person name="Iotti M."/>
            <person name="Le Tacon F."/>
            <person name="Lindquist E.A."/>
            <person name="Lipzen A."/>
            <person name="Malagnac F."/>
            <person name="Mello A."/>
            <person name="Molinier V."/>
            <person name="Miyauchi S."/>
            <person name="Poulain J."/>
            <person name="Riccioni C."/>
            <person name="Rubini A."/>
            <person name="Sitrit Y."/>
            <person name="Splivallo R."/>
            <person name="Traeger S."/>
            <person name="Wang M."/>
            <person name="Zifcakova L."/>
            <person name="Wipf D."/>
            <person name="Zambonelli A."/>
            <person name="Paolocci F."/>
            <person name="Nowrousian M."/>
            <person name="Ottonello S."/>
            <person name="Baldrian P."/>
            <person name="Spatafora J.W."/>
            <person name="Henrissat B."/>
            <person name="Nagy L.G."/>
            <person name="Aury J.M."/>
            <person name="Wincker P."/>
            <person name="Grigoriev I.V."/>
            <person name="Bonfante P."/>
            <person name="Martin F.M."/>
        </authorList>
    </citation>
    <scope>NUCLEOTIDE SEQUENCE [LARGE SCALE GENOMIC DNA]</scope>
    <source>
        <strain evidence="2 3">RN42</strain>
    </source>
</reference>
<evidence type="ECO:0000313" key="2">
    <source>
        <dbReference type="EMBL" id="RPA75174.1"/>
    </source>
</evidence>
<gene>
    <name evidence="2" type="ORF">BJ508DRAFT_332378</name>
</gene>
<protein>
    <submittedName>
        <fullName evidence="2">Uncharacterized protein</fullName>
    </submittedName>
</protein>
<proteinExistence type="predicted"/>
<evidence type="ECO:0000313" key="3">
    <source>
        <dbReference type="Proteomes" id="UP000275078"/>
    </source>
</evidence>
<feature type="compositionally biased region" description="Basic residues" evidence="1">
    <location>
        <begin position="298"/>
        <end position="310"/>
    </location>
</feature>
<sequence length="568" mass="61678">MSNPNLPGSNKRDSEGPHGDSASPGPNLLPSPLVVPHRGITPTEEILEDMAFNLIKYGTRTGAEIAGSTLQNEQPEASTEQAEHPDSNLLLDDTGKLPSGYSVFTHNPKNLGSHLILCHMDDLRALLDVATGVEKFTVQETVLIAVYRAKSSIDVLCICGGIMLWASFESTHSASCTGYPPGQVEVAPGDEDKKHKAKEKNFSVSQGFKMPFITVTTSFQHNKDNMKYFVHLESSALLTTRTPRYDTWFSIRSFIQQYAHTTAPLYDLRFIARSSYSVSNSNRETGPYARPGADPSRKRPSRNVHVPVRKRTGDDAGLPAPVPAGNDPFVHQVQGLTSTGTGQYSTGPGLGFDQAGFGYHTNQLTGTQSFVNSGQGLPTEMGQPVLQQYAHQPTDPTQALGNQQYLSLGQGQATAVPGQYDFPTLQGMGYNLVPYSGHYPGDPNMYPEPQEDIFQSQQVQQFVPDPSFNHQGVIATHFDQFQTAQDFGYGLSAGQLYTQTPYSGHYPGAGNNDPSTYGSGVAAQGTMVSMPQLAFPSDLDTSMRAGSNFTQRHIKLEEESQSDAGNQD</sequence>
<keyword evidence="3" id="KW-1185">Reference proteome</keyword>
<dbReference type="EMBL" id="ML119770">
    <property type="protein sequence ID" value="RPA75174.1"/>
    <property type="molecule type" value="Genomic_DNA"/>
</dbReference>
<accession>A0A3N4HZV8</accession>
<name>A0A3N4HZV8_ASCIM</name>
<feature type="region of interest" description="Disordered" evidence="1">
    <location>
        <begin position="279"/>
        <end position="321"/>
    </location>
</feature>
<feature type="region of interest" description="Disordered" evidence="1">
    <location>
        <begin position="1"/>
        <end position="36"/>
    </location>
</feature>
<organism evidence="2 3">
    <name type="scientific">Ascobolus immersus RN42</name>
    <dbReference type="NCBI Taxonomy" id="1160509"/>
    <lineage>
        <taxon>Eukaryota</taxon>
        <taxon>Fungi</taxon>
        <taxon>Dikarya</taxon>
        <taxon>Ascomycota</taxon>
        <taxon>Pezizomycotina</taxon>
        <taxon>Pezizomycetes</taxon>
        <taxon>Pezizales</taxon>
        <taxon>Ascobolaceae</taxon>
        <taxon>Ascobolus</taxon>
    </lineage>
</organism>
<evidence type="ECO:0000256" key="1">
    <source>
        <dbReference type="SAM" id="MobiDB-lite"/>
    </source>
</evidence>
<dbReference type="Proteomes" id="UP000275078">
    <property type="component" value="Unassembled WGS sequence"/>
</dbReference>
<dbReference type="AlphaFoldDB" id="A0A3N4HZV8"/>